<evidence type="ECO:0000256" key="7">
    <source>
        <dbReference type="ARBA" id="ARBA00022989"/>
    </source>
</evidence>
<dbReference type="InterPro" id="IPR018108">
    <property type="entry name" value="MCP_transmembrane"/>
</dbReference>
<evidence type="ECO:0000256" key="4">
    <source>
        <dbReference type="ARBA" id="ARBA00022692"/>
    </source>
</evidence>
<dbReference type="KEGG" id="dhe:111597285"/>
<dbReference type="GeneID" id="111597285"/>
<keyword evidence="5" id="KW-0677">Repeat</keyword>
<evidence type="ECO:0000313" key="15">
    <source>
        <dbReference type="RefSeq" id="XP_023167670.1"/>
    </source>
</evidence>
<evidence type="ECO:0000313" key="13">
    <source>
        <dbReference type="RefSeq" id="XP_023167668.1"/>
    </source>
</evidence>
<dbReference type="Proteomes" id="UP000504633">
    <property type="component" value="Unplaced"/>
</dbReference>
<dbReference type="RefSeq" id="XP_023167668.1">
    <property type="nucleotide sequence ID" value="XM_023311900.2"/>
</dbReference>
<dbReference type="GO" id="GO:0055085">
    <property type="term" value="P:transmembrane transport"/>
    <property type="evidence" value="ECO:0007669"/>
    <property type="project" value="InterPro"/>
</dbReference>
<comment type="similarity">
    <text evidence="2 11">Belongs to the mitochondrial carrier (TC 2.A.29) family.</text>
</comment>
<feature type="repeat" description="Solcar" evidence="10">
    <location>
        <begin position="182"/>
        <end position="274"/>
    </location>
</feature>
<feature type="repeat" description="Solcar" evidence="10">
    <location>
        <begin position="67"/>
        <end position="173"/>
    </location>
</feature>
<keyword evidence="6" id="KW-0999">Mitochondrion inner membrane</keyword>
<dbReference type="CTD" id="32764"/>
<dbReference type="InterPro" id="IPR023395">
    <property type="entry name" value="MCP_dom_sf"/>
</dbReference>
<keyword evidence="4 10" id="KW-0812">Transmembrane</keyword>
<dbReference type="OrthoDB" id="756301at2759"/>
<evidence type="ECO:0000256" key="8">
    <source>
        <dbReference type="ARBA" id="ARBA00023128"/>
    </source>
</evidence>
<evidence type="ECO:0000313" key="12">
    <source>
        <dbReference type="Proteomes" id="UP000504633"/>
    </source>
</evidence>
<proteinExistence type="inferred from homology"/>
<dbReference type="GO" id="GO:0005743">
    <property type="term" value="C:mitochondrial inner membrane"/>
    <property type="evidence" value="ECO:0007669"/>
    <property type="project" value="UniProtKB-SubCell"/>
</dbReference>
<keyword evidence="8" id="KW-0496">Mitochondrion</keyword>
<evidence type="ECO:0000256" key="6">
    <source>
        <dbReference type="ARBA" id="ARBA00022792"/>
    </source>
</evidence>
<dbReference type="PANTHER" id="PTHR45618">
    <property type="entry name" value="MITOCHONDRIAL DICARBOXYLATE CARRIER-RELATED"/>
    <property type="match status" value="1"/>
</dbReference>
<keyword evidence="12" id="KW-1185">Reference proteome</keyword>
<keyword evidence="7" id="KW-1133">Transmembrane helix</keyword>
<dbReference type="InterPro" id="IPR050391">
    <property type="entry name" value="Mito_Metabolite_Transporter"/>
</dbReference>
<dbReference type="OMA" id="FPFWKAV"/>
<evidence type="ECO:0000313" key="16">
    <source>
        <dbReference type="RefSeq" id="XP_030078954.1"/>
    </source>
</evidence>
<feature type="repeat" description="Solcar" evidence="10">
    <location>
        <begin position="283"/>
        <end position="374"/>
    </location>
</feature>
<name>A0A6J1LUV1_DROHY</name>
<evidence type="ECO:0000256" key="5">
    <source>
        <dbReference type="ARBA" id="ARBA00022737"/>
    </source>
</evidence>
<keyword evidence="3 11" id="KW-0813">Transport</keyword>
<reference evidence="13 14" key="1">
    <citation type="submission" date="2025-04" db="UniProtKB">
        <authorList>
            <consortium name="RefSeq"/>
        </authorList>
    </citation>
    <scope>IDENTIFICATION</scope>
    <source>
        <strain evidence="13 14">15085-1641.00</strain>
        <tissue evidence="13 14">Whole body</tissue>
    </source>
</reference>
<evidence type="ECO:0000256" key="3">
    <source>
        <dbReference type="ARBA" id="ARBA00022448"/>
    </source>
</evidence>
<keyword evidence="9 10" id="KW-0472">Membrane</keyword>
<evidence type="ECO:0000256" key="10">
    <source>
        <dbReference type="PROSITE-ProRule" id="PRU00282"/>
    </source>
</evidence>
<comment type="subcellular location">
    <subcellularLocation>
        <location evidence="1">Mitochondrion inner membrane</location>
        <topology evidence="1">Multi-pass membrane protein</topology>
    </subcellularLocation>
</comment>
<evidence type="ECO:0000256" key="9">
    <source>
        <dbReference type="ARBA" id="ARBA00023136"/>
    </source>
</evidence>
<dbReference type="PRINTS" id="PR00784">
    <property type="entry name" value="MTUNCOUPLING"/>
</dbReference>
<protein>
    <submittedName>
        <fullName evidence="13 14">Mitochondrial uncoupling protein 4</fullName>
    </submittedName>
</protein>
<evidence type="ECO:0000256" key="1">
    <source>
        <dbReference type="ARBA" id="ARBA00004448"/>
    </source>
</evidence>
<dbReference type="SUPFAM" id="SSF103506">
    <property type="entry name" value="Mitochondrial carrier"/>
    <property type="match status" value="1"/>
</dbReference>
<dbReference type="AlphaFoldDB" id="A0A6J1LUV1"/>
<sequence length="380" mass="40615">MPASQTIAVTAAAAAAAITTTSVPSAEASTNAPATTATASATSATVTNGAINSGRHQLRPVKYDYADSFACTYIVSVVAASIAELATYPLDLTKTRLQIQGEAASVASTAPTNTRIGGSAKANMQYRGMVATAFGIVREEGALKLWQGVTPALYRHVVYSGVRICSYDLMRKELTANGSQALPVWKSALCGVTAGAVAQWLASPADLVKVQIQMEGKRRLMGEPPRVHGAAHAFRKIVQRGGVKGLWKGSIPNVQRAALVNLGDLTTYDTIKHLIMHRLQMPDCHTVHVLASICAGFVAAIMGTPADVVKTRIMNQPTDELGRGLLYRGSVDCLRQTVGKEGFVALYKGFLPCWIRMAPWSLTFWLSFEQIRKMIGASSY</sequence>
<dbReference type="Gene3D" id="1.50.40.10">
    <property type="entry name" value="Mitochondrial carrier domain"/>
    <property type="match status" value="1"/>
</dbReference>
<dbReference type="PROSITE" id="PS50920">
    <property type="entry name" value="SOLCAR"/>
    <property type="match status" value="3"/>
</dbReference>
<dbReference type="RefSeq" id="XP_023167669.1">
    <property type="nucleotide sequence ID" value="XM_023311901.2"/>
</dbReference>
<dbReference type="Pfam" id="PF00153">
    <property type="entry name" value="Mito_carr"/>
    <property type="match status" value="3"/>
</dbReference>
<dbReference type="RefSeq" id="XP_030078954.1">
    <property type="nucleotide sequence ID" value="XM_030223094.1"/>
</dbReference>
<evidence type="ECO:0000313" key="14">
    <source>
        <dbReference type="RefSeq" id="XP_023167669.1"/>
    </source>
</evidence>
<accession>A0A6J1LUV1</accession>
<dbReference type="FunFam" id="1.50.40.10:FF:000062">
    <property type="entry name" value="mitochondrial uncoupling protein 3"/>
    <property type="match status" value="1"/>
</dbReference>
<dbReference type="InterPro" id="IPR002067">
    <property type="entry name" value="MCP"/>
</dbReference>
<evidence type="ECO:0000256" key="2">
    <source>
        <dbReference type="ARBA" id="ARBA00006375"/>
    </source>
</evidence>
<organism evidence="12 14">
    <name type="scientific">Drosophila hydei</name>
    <name type="common">Fruit fly</name>
    <dbReference type="NCBI Taxonomy" id="7224"/>
    <lineage>
        <taxon>Eukaryota</taxon>
        <taxon>Metazoa</taxon>
        <taxon>Ecdysozoa</taxon>
        <taxon>Arthropoda</taxon>
        <taxon>Hexapoda</taxon>
        <taxon>Insecta</taxon>
        <taxon>Pterygota</taxon>
        <taxon>Neoptera</taxon>
        <taxon>Endopterygota</taxon>
        <taxon>Diptera</taxon>
        <taxon>Brachycera</taxon>
        <taxon>Muscomorpha</taxon>
        <taxon>Ephydroidea</taxon>
        <taxon>Drosophilidae</taxon>
        <taxon>Drosophila</taxon>
    </lineage>
</organism>
<evidence type="ECO:0000256" key="11">
    <source>
        <dbReference type="RuleBase" id="RU000488"/>
    </source>
</evidence>
<dbReference type="RefSeq" id="XP_023167670.1">
    <property type="nucleotide sequence ID" value="XM_023311902.2"/>
</dbReference>
<gene>
    <name evidence="13 14 15 16" type="primary">LOC111597285</name>
</gene>